<dbReference type="STRING" id="348802.A0A0D2EUI2"/>
<name>A0A0D2EUI2_9EURO</name>
<keyword evidence="1" id="KW-1133">Transmembrane helix</keyword>
<dbReference type="EMBL" id="KN847318">
    <property type="protein sequence ID" value="KIW59378.1"/>
    <property type="molecule type" value="Genomic_DNA"/>
</dbReference>
<proteinExistence type="predicted"/>
<dbReference type="HOGENOM" id="CLU_034568_0_0_1"/>
<evidence type="ECO:0000313" key="3">
    <source>
        <dbReference type="Proteomes" id="UP000054342"/>
    </source>
</evidence>
<dbReference type="GeneID" id="25325739"/>
<dbReference type="RefSeq" id="XP_013319962.1">
    <property type="nucleotide sequence ID" value="XM_013464508.1"/>
</dbReference>
<dbReference type="AlphaFoldDB" id="A0A0D2EUI2"/>
<feature type="transmembrane region" description="Helical" evidence="1">
    <location>
        <begin position="473"/>
        <end position="494"/>
    </location>
</feature>
<keyword evidence="1" id="KW-0812">Transmembrane</keyword>
<dbReference type="Proteomes" id="UP000054342">
    <property type="component" value="Unassembled WGS sequence"/>
</dbReference>
<evidence type="ECO:0000256" key="1">
    <source>
        <dbReference type="SAM" id="Phobius"/>
    </source>
</evidence>
<keyword evidence="1" id="KW-0472">Membrane</keyword>
<protein>
    <submittedName>
        <fullName evidence="2">Uncharacterized protein</fullName>
    </submittedName>
</protein>
<dbReference type="OrthoDB" id="4112594at2759"/>
<evidence type="ECO:0000313" key="2">
    <source>
        <dbReference type="EMBL" id="KIW59378.1"/>
    </source>
</evidence>
<sequence length="527" mass="61483">MDYWSAIWEYRFRYPQVRYLHSICRNRWNKSIPRVAILEFRPDRVVSPPLSSAEGLRDYLKSASQAGCQHRVFLVEDLDREIVDVLGSHFWIDPYLLACQCSTSFWANQSAYGRPVDALSRQRDRLQSWNSGPSSPDTTHTPLSFTLRYLETLELRSDPLVWSMNSHDNFGRELRWDKLDRRDLVFYVRRNASFWTRKTHHGWDTIIFTEPPVKVGDPSAPYQPYQHGYYDVAPWPESHRQGQTQNRARGPFRKSLLDDLKFYWTQRATQREREAAINDPRMCAHYMERIAIAQWNIALEYLWKKVCWCSRGVWKFEESWPEGRPVMLDGKTMRLEGKELYEFLRTQTARSSEWRRKVGFLIDWLQISLESLGIGRVASTEQMESLNNDDNPLSDYNTDFLLVLQKLKDYRAELESTLAAITGVSQMIQGGVSLDETSRATKLSVVGLIFIPLAYVSSLLSMAGDFQPGKSQFWIYFAVAIPLCVLMVLGWRLIDGSMSISHWGPRWFSPRYCKDRLRVMSKSKSTA</sequence>
<keyword evidence="3" id="KW-1185">Reference proteome</keyword>
<reference evidence="2 3" key="1">
    <citation type="submission" date="2015-01" db="EMBL/GenBank/DDBJ databases">
        <title>The Genome Sequence of Exophiala xenobiotica CBS118157.</title>
        <authorList>
            <consortium name="The Broad Institute Genomics Platform"/>
            <person name="Cuomo C."/>
            <person name="de Hoog S."/>
            <person name="Gorbushina A."/>
            <person name="Stielow B."/>
            <person name="Teixiera M."/>
            <person name="Abouelleil A."/>
            <person name="Chapman S.B."/>
            <person name="Priest M."/>
            <person name="Young S.K."/>
            <person name="Wortman J."/>
            <person name="Nusbaum C."/>
            <person name="Birren B."/>
        </authorList>
    </citation>
    <scope>NUCLEOTIDE SEQUENCE [LARGE SCALE GENOMIC DNA]</scope>
    <source>
        <strain evidence="2 3">CBS 118157</strain>
    </source>
</reference>
<feature type="transmembrane region" description="Helical" evidence="1">
    <location>
        <begin position="443"/>
        <end position="461"/>
    </location>
</feature>
<dbReference type="Gene3D" id="1.20.58.340">
    <property type="entry name" value="Magnesium transport protein CorA, transmembrane region"/>
    <property type="match status" value="1"/>
</dbReference>
<accession>A0A0D2EUI2</accession>
<organism evidence="2 3">
    <name type="scientific">Exophiala xenobiotica</name>
    <dbReference type="NCBI Taxonomy" id="348802"/>
    <lineage>
        <taxon>Eukaryota</taxon>
        <taxon>Fungi</taxon>
        <taxon>Dikarya</taxon>
        <taxon>Ascomycota</taxon>
        <taxon>Pezizomycotina</taxon>
        <taxon>Eurotiomycetes</taxon>
        <taxon>Chaetothyriomycetidae</taxon>
        <taxon>Chaetothyriales</taxon>
        <taxon>Herpotrichiellaceae</taxon>
        <taxon>Exophiala</taxon>
    </lineage>
</organism>
<gene>
    <name evidence="2" type="ORF">PV05_03831</name>
</gene>